<keyword evidence="1" id="KW-0472">Membrane</keyword>
<reference evidence="2" key="2">
    <citation type="submission" date="2022-10" db="EMBL/GenBank/DDBJ databases">
        <authorList>
            <consortium name="ENA_rothamsted_submissions"/>
            <consortium name="culmorum"/>
            <person name="King R."/>
        </authorList>
    </citation>
    <scope>NUCLEOTIDE SEQUENCE</scope>
</reference>
<reference evidence="2" key="1">
    <citation type="submission" date="2021-12" db="EMBL/GenBank/DDBJ databases">
        <authorList>
            <person name="King R."/>
        </authorList>
    </citation>
    <scope>NUCLEOTIDE SEQUENCE</scope>
</reference>
<feature type="transmembrane region" description="Helical" evidence="1">
    <location>
        <begin position="116"/>
        <end position="139"/>
    </location>
</feature>
<evidence type="ECO:0000313" key="3">
    <source>
        <dbReference type="Proteomes" id="UP001153714"/>
    </source>
</evidence>
<feature type="transmembrane region" description="Helical" evidence="1">
    <location>
        <begin position="7"/>
        <end position="26"/>
    </location>
</feature>
<dbReference type="Proteomes" id="UP001153714">
    <property type="component" value="Chromosome 5"/>
</dbReference>
<proteinExistence type="predicted"/>
<evidence type="ECO:0000313" key="2">
    <source>
        <dbReference type="EMBL" id="CAG9793592.1"/>
    </source>
</evidence>
<keyword evidence="1" id="KW-1133">Transmembrane helix</keyword>
<name>A0A9N9RAB6_9NEOP</name>
<evidence type="ECO:0000256" key="1">
    <source>
        <dbReference type="SAM" id="Phobius"/>
    </source>
</evidence>
<dbReference type="AlphaFoldDB" id="A0A9N9RAB6"/>
<protein>
    <submittedName>
        <fullName evidence="2">Uncharacterized protein</fullName>
    </submittedName>
</protein>
<keyword evidence="3" id="KW-1185">Reference proteome</keyword>
<sequence length="184" mass="21661">MFSFIQIMCIAIFFWLYIYIIIGGSWALSMIIGWWHLTLNAAILASFSDRNSYYRMLKEFSDIDMTLGSNVGCHVNIKIILFTFLVMLYRYVLDALLCFTGSFICPPMAVSLYLKYNYMCFYATMTINFFIFYCAYCRLKILNEIVKKSFYNVTECLNLYKTINDTVDKIMKIFLYLVCIKSLV</sequence>
<keyword evidence="1" id="KW-0812">Transmembrane</keyword>
<dbReference type="EMBL" id="OU893336">
    <property type="protein sequence ID" value="CAG9793592.1"/>
    <property type="molecule type" value="Genomic_DNA"/>
</dbReference>
<organism evidence="2 3">
    <name type="scientific">Diatraea saccharalis</name>
    <name type="common">sugarcane borer</name>
    <dbReference type="NCBI Taxonomy" id="40085"/>
    <lineage>
        <taxon>Eukaryota</taxon>
        <taxon>Metazoa</taxon>
        <taxon>Ecdysozoa</taxon>
        <taxon>Arthropoda</taxon>
        <taxon>Hexapoda</taxon>
        <taxon>Insecta</taxon>
        <taxon>Pterygota</taxon>
        <taxon>Neoptera</taxon>
        <taxon>Endopterygota</taxon>
        <taxon>Lepidoptera</taxon>
        <taxon>Glossata</taxon>
        <taxon>Ditrysia</taxon>
        <taxon>Pyraloidea</taxon>
        <taxon>Crambidae</taxon>
        <taxon>Crambinae</taxon>
        <taxon>Diatraea</taxon>
    </lineage>
</organism>
<accession>A0A9N9RAB6</accession>
<gene>
    <name evidence="2" type="ORF">DIATSA_LOCUS11016</name>
</gene>